<name>A0AB39J6V9_9BACT</name>
<evidence type="ECO:0000313" key="2">
    <source>
        <dbReference type="EMBL" id="XDN89289.1"/>
    </source>
</evidence>
<protein>
    <submittedName>
        <fullName evidence="2">Uncharacterized protein</fullName>
    </submittedName>
</protein>
<proteinExistence type="predicted"/>
<feature type="compositionally biased region" description="Polar residues" evidence="1">
    <location>
        <begin position="181"/>
        <end position="190"/>
    </location>
</feature>
<reference evidence="2" key="1">
    <citation type="submission" date="2024-06" db="EMBL/GenBank/DDBJ databases">
        <authorList>
            <person name="Atkinson C."/>
            <person name="McLean J."/>
            <person name="Gallagher L."/>
            <person name="Bor B."/>
            <person name="Mougous J."/>
        </authorList>
    </citation>
    <scope>NUCLEOTIDE SEQUENCE</scope>
    <source>
        <strain evidence="2">TM7-074</strain>
    </source>
</reference>
<evidence type="ECO:0000256" key="1">
    <source>
        <dbReference type="SAM" id="MobiDB-lite"/>
    </source>
</evidence>
<dbReference type="AlphaFoldDB" id="A0AB39J6V9"/>
<dbReference type="EMBL" id="CP158487">
    <property type="protein sequence ID" value="XDN89289.1"/>
    <property type="molecule type" value="Genomic_DNA"/>
</dbReference>
<feature type="compositionally biased region" description="Basic and acidic residues" evidence="1">
    <location>
        <begin position="168"/>
        <end position="179"/>
    </location>
</feature>
<gene>
    <name evidence="2" type="ORF">TM074_01090</name>
</gene>
<accession>A0AB39J6V9</accession>
<feature type="region of interest" description="Disordered" evidence="1">
    <location>
        <begin position="154"/>
        <end position="208"/>
    </location>
</feature>
<sequence length="456" mass="48856">MENLKPTQNHEQERPKTLEDYAVKTFPADLDVTIRPLTVIRSGKDGGGIRHDGGWTPGDMLCLCDTDSRKGVGVPKLFVEVHKIIKINGEYNPITGFVALDSLQSLNVNGGFSESHIQARYGKSTKEMLKEGVEAAGRIWQQRHPDSGRIEPLVAKKHPENSSNSSVVKKDDSDHERPSISEVSPKTGSTAVKAAGIEKPAETSKVSTDSPVLVMTKEAMESIGAIKVNDSVGLPAVKPAKKPAEIDKAGANPADLVAAGPVKKPVEADKASADLVDLPAVESAKNPVETNEANADILPEGFKDAINSFKRNNNQFGGVARSLTGSLSELRELIKRNPAALKDSRITEFVTTASSIIVNLEASRVEILNSLIDEGFSKEMFVDSEKDPAEATGILVSKLAGLGKILGGVYAGHSDRDSLVQAIDEIIVDLSTVSGDRWDILDAVNKIKSVWGDDKS</sequence>
<organism evidence="2">
    <name type="scientific">Candidatus Nanosynbacter sp. TM7-074</name>
    <dbReference type="NCBI Taxonomy" id="3158573"/>
    <lineage>
        <taxon>Bacteria</taxon>
        <taxon>Candidatus Saccharimonadota</taxon>
        <taxon>Candidatus Saccharimonadia</taxon>
        <taxon>Candidatus Nanosynbacterales</taxon>
        <taxon>Candidatus Nanosynbacteraceae</taxon>
        <taxon>Candidatus Nanosynbacter</taxon>
    </lineage>
</organism>
<dbReference type="RefSeq" id="WP_369000549.1">
    <property type="nucleotide sequence ID" value="NZ_CP158487.1"/>
</dbReference>